<proteinExistence type="predicted"/>
<reference evidence="1 2" key="1">
    <citation type="submission" date="2009-05" db="EMBL/GenBank/DDBJ databases">
        <authorList>
            <person name="Setubal J.C."/>
            <person name="Boyle S."/>
            <person name="Crasta O.R."/>
            <person name="Gillespie J.J."/>
            <person name="Kenyon R.W."/>
            <person name="Lu J."/>
            <person name="Mane S."/>
            <person name="Nagrani S."/>
            <person name="Shallom J.M."/>
            <person name="Shallom S."/>
            <person name="Shukla M."/>
            <person name="Snyder E.E."/>
            <person name="Sobral B.W."/>
            <person name="Wattam A.R."/>
            <person name="Will R."/>
            <person name="Williams K."/>
            <person name="Yoo H."/>
            <person name="Munk C."/>
            <person name="Tapia R."/>
            <person name="Green L."/>
            <person name="Rogers Y."/>
            <person name="Detter J.C."/>
            <person name="Bruce D."/>
            <person name="Brettin T.S."/>
            <person name="Tsolis R."/>
        </authorList>
    </citation>
    <scope>NUCLEOTIDE SEQUENCE [LARGE SCALE GENOMIC DNA]</scope>
    <source>
        <strain evidence="1 2">LMG 3301</strain>
    </source>
</reference>
<comment type="caution">
    <text evidence="1">The sequence shown here is derived from an EMBL/GenBank/DDBJ whole genome shotgun (WGS) entry which is preliminary data.</text>
</comment>
<gene>
    <name evidence="1" type="ORF">OINT_1001484</name>
</gene>
<dbReference type="Proteomes" id="UP000004386">
    <property type="component" value="Unassembled WGS sequence"/>
</dbReference>
<dbReference type="HOGENOM" id="CLU_2736063_0_0_5"/>
<sequence length="71" mass="8059">MVEVFGAAQLLCEISISSAAYAIDISYQKWNYNSTIICYECFILLNKPNLCMSCRTNAWRSAGMPQTKVKR</sequence>
<organism evidence="1 2">
    <name type="scientific">Brucella intermedia LMG 3301</name>
    <dbReference type="NCBI Taxonomy" id="641118"/>
    <lineage>
        <taxon>Bacteria</taxon>
        <taxon>Pseudomonadati</taxon>
        <taxon>Pseudomonadota</taxon>
        <taxon>Alphaproteobacteria</taxon>
        <taxon>Hyphomicrobiales</taxon>
        <taxon>Brucellaceae</taxon>
        <taxon>Brucella/Ochrobactrum group</taxon>
        <taxon>Brucella</taxon>
    </lineage>
</organism>
<evidence type="ECO:0000313" key="2">
    <source>
        <dbReference type="Proteomes" id="UP000004386"/>
    </source>
</evidence>
<evidence type="ECO:0000313" key="1">
    <source>
        <dbReference type="EMBL" id="EEQ96073.1"/>
    </source>
</evidence>
<accession>C4WEE4</accession>
<dbReference type="AlphaFoldDB" id="C4WEE4"/>
<name>C4WEE4_9HYPH</name>
<protein>
    <submittedName>
        <fullName evidence="1">Uncharacterized protein</fullName>
    </submittedName>
</protein>
<dbReference type="EMBL" id="ACQA01000001">
    <property type="protein sequence ID" value="EEQ96073.1"/>
    <property type="molecule type" value="Genomic_DNA"/>
</dbReference>